<dbReference type="Gene3D" id="2.40.260.10">
    <property type="entry name" value="Sortase"/>
    <property type="match status" value="1"/>
</dbReference>
<feature type="transmembrane region" description="Helical" evidence="3">
    <location>
        <begin position="20"/>
        <end position="42"/>
    </location>
</feature>
<sequence length="308" mass="33067">MNAARQARRPTTRPAGWDRVLIAGLVLLGVLVMCYPSAASWFSARAERDAMHSYAEAVGRMSPEQRAALLKSAEDYNASLPGGLIIDPFTNTAGVEPMVLDEPARLYLAQLNAEADGVMSTLTIPRINQSLPIYHGATEAALRKGVGHLYGSSLPVGGTDTHAVLTAHAGLAEAELFTHLDRLQPGDLFSLTTIGRQLHYRIIGSEVVEPSQVATLRPAPGHDLVTLVTCTPIGVNSHRLLVHAERVDIIDQTGPGSPGVGLGFPWWVIPVGLAAVAFVYTLGRTIVRRRYSASPYRRSPASPRPGMM</sequence>
<keyword evidence="3" id="KW-1133">Transmembrane helix</keyword>
<dbReference type="RefSeq" id="WP_013161815.1">
    <property type="nucleotide sequence ID" value="NZ_CP010341.1"/>
</dbReference>
<feature type="active site" description="Acyl-thioester intermediate" evidence="2">
    <location>
        <position position="230"/>
    </location>
</feature>
<organism evidence="4">
    <name type="scientific">Propionibacterium freudenreichii subsp. freudenreichii</name>
    <dbReference type="NCBI Taxonomy" id="66712"/>
    <lineage>
        <taxon>Bacteria</taxon>
        <taxon>Bacillati</taxon>
        <taxon>Actinomycetota</taxon>
        <taxon>Actinomycetes</taxon>
        <taxon>Propionibacteriales</taxon>
        <taxon>Propionibacteriaceae</taxon>
        <taxon>Propionibacterium</taxon>
    </lineage>
</organism>
<dbReference type="GeneID" id="61221439"/>
<dbReference type="InterPro" id="IPR042002">
    <property type="entry name" value="Sortase_C"/>
</dbReference>
<feature type="active site" description="Proton donor/acceptor" evidence="2">
    <location>
        <position position="168"/>
    </location>
</feature>
<dbReference type="CDD" id="cd05827">
    <property type="entry name" value="Sortase_C"/>
    <property type="match status" value="1"/>
</dbReference>
<dbReference type="SUPFAM" id="SSF63817">
    <property type="entry name" value="Sortase"/>
    <property type="match status" value="1"/>
</dbReference>
<evidence type="ECO:0000256" key="1">
    <source>
        <dbReference type="ARBA" id="ARBA00022801"/>
    </source>
</evidence>
<dbReference type="Pfam" id="PF04203">
    <property type="entry name" value="Sortase"/>
    <property type="match status" value="1"/>
</dbReference>
<reference evidence="4" key="1">
    <citation type="submission" date="2014-08" db="EMBL/GenBank/DDBJ databases">
        <authorList>
            <person name="Falentin Helene"/>
        </authorList>
    </citation>
    <scope>NUCLEOTIDE SEQUENCE</scope>
</reference>
<dbReference type="GO" id="GO:0016787">
    <property type="term" value="F:hydrolase activity"/>
    <property type="evidence" value="ECO:0007669"/>
    <property type="project" value="UniProtKB-KW"/>
</dbReference>
<dbReference type="NCBIfam" id="NF033745">
    <property type="entry name" value="class_C_sortase"/>
    <property type="match status" value="1"/>
</dbReference>
<dbReference type="KEGG" id="pfre:RM25_1883"/>
<keyword evidence="3" id="KW-0812">Transmembrane</keyword>
<dbReference type="NCBIfam" id="TIGR01076">
    <property type="entry name" value="sortase_fam"/>
    <property type="match status" value="1"/>
</dbReference>
<gene>
    <name evidence="4" type="primary">srt</name>
    <name evidence="4" type="ORF">PFCIRM138_04045</name>
</gene>
<keyword evidence="1" id="KW-0378">Hydrolase</keyword>
<evidence type="ECO:0000256" key="3">
    <source>
        <dbReference type="SAM" id="Phobius"/>
    </source>
</evidence>
<dbReference type="PATRIC" id="fig|66712.6.peg.1911"/>
<protein>
    <submittedName>
        <fullName evidence="4">Sortase family protein (Fimbrial associated sortase-like protein)</fullName>
    </submittedName>
</protein>
<feature type="transmembrane region" description="Helical" evidence="3">
    <location>
        <begin position="264"/>
        <end position="282"/>
    </location>
</feature>
<dbReference type="InterPro" id="IPR005754">
    <property type="entry name" value="Sortase"/>
</dbReference>
<dbReference type="AlphaFoldDB" id="A0A068VV68"/>
<accession>A0A068VV68</accession>
<evidence type="ECO:0000313" key="4">
    <source>
        <dbReference type="EMBL" id="CEP27587.1"/>
    </source>
</evidence>
<evidence type="ECO:0000256" key="2">
    <source>
        <dbReference type="PIRSR" id="PIRSR605754-1"/>
    </source>
</evidence>
<name>A0A068VV68_PROFF</name>
<dbReference type="EMBL" id="LM676438">
    <property type="protein sequence ID" value="CEP27587.1"/>
    <property type="molecule type" value="Genomic_DNA"/>
</dbReference>
<dbReference type="InterPro" id="IPR023365">
    <property type="entry name" value="Sortase_dom-sf"/>
</dbReference>
<proteinExistence type="predicted"/>
<keyword evidence="3" id="KW-0472">Membrane</keyword>